<evidence type="ECO:0000256" key="6">
    <source>
        <dbReference type="ARBA" id="ARBA00022679"/>
    </source>
</evidence>
<dbReference type="GO" id="GO:0008360">
    <property type="term" value="P:regulation of cell shape"/>
    <property type="evidence" value="ECO:0007669"/>
    <property type="project" value="UniProtKB-KW"/>
</dbReference>
<dbReference type="NCBIfam" id="TIGR02074">
    <property type="entry name" value="PBP_1a_fam"/>
    <property type="match status" value="1"/>
</dbReference>
<accession>A0A1G5V0L3</accession>
<feature type="domain" description="Penicillin-binding protein transpeptidase" evidence="16">
    <location>
        <begin position="346"/>
        <end position="617"/>
    </location>
</feature>
<keyword evidence="9" id="KW-0573">Peptidoglycan synthesis</keyword>
<evidence type="ECO:0000256" key="10">
    <source>
        <dbReference type="ARBA" id="ARBA00023268"/>
    </source>
</evidence>
<keyword evidence="5" id="KW-0328">Glycosyltransferase</keyword>
<dbReference type="Proteomes" id="UP000199689">
    <property type="component" value="Unassembled WGS sequence"/>
</dbReference>
<dbReference type="GO" id="GO:0006508">
    <property type="term" value="P:proteolysis"/>
    <property type="evidence" value="ECO:0007669"/>
    <property type="project" value="UniProtKB-KW"/>
</dbReference>
<dbReference type="InterPro" id="IPR001460">
    <property type="entry name" value="PCN-bd_Tpept"/>
</dbReference>
<reference evidence="18 19" key="1">
    <citation type="submission" date="2016-10" db="EMBL/GenBank/DDBJ databases">
        <authorList>
            <person name="de Groot N.N."/>
        </authorList>
    </citation>
    <scope>NUCLEOTIDE SEQUENCE [LARGE SCALE GENOMIC DNA]</scope>
    <source>
        <strain evidence="18 19">DSM 15230</strain>
    </source>
</reference>
<dbReference type="SUPFAM" id="SSF56601">
    <property type="entry name" value="beta-lactamase/transpeptidase-like"/>
    <property type="match status" value="1"/>
</dbReference>
<keyword evidence="3" id="KW-0121">Carboxypeptidase</keyword>
<dbReference type="InterPro" id="IPR023346">
    <property type="entry name" value="Lysozyme-like_dom_sf"/>
</dbReference>
<dbReference type="SUPFAM" id="SSF53955">
    <property type="entry name" value="Lysozyme-like"/>
    <property type="match status" value="1"/>
</dbReference>
<dbReference type="GO" id="GO:0009252">
    <property type="term" value="P:peptidoglycan biosynthetic process"/>
    <property type="evidence" value="ECO:0007669"/>
    <property type="project" value="UniProtKB-KW"/>
</dbReference>
<protein>
    <submittedName>
        <fullName evidence="18">Penicillin-binding protein 1A</fullName>
    </submittedName>
</protein>
<sequence>MKNSEIHAVHSHYRRPQRKKTPLWKKLFMALVVIMVICVAGAGAGFLLSITGTLPDVSQTLSPAASSQIYDCKGRLITTVHAEQNRLPVKLSETPKELQNAFIAAEDIRFYKHHGIDPIGIARALVSNIRHRDATGQGGSTITQQLARNAFLTQEQTLKRKLLEAVLAVEIENKYTKAEILEMYMNQIYFGQGAYGVQTASHVYFGKDVKDLNLAQCAMLAGLPNSPNYYSPFHNLQAAKYRQGVVLDQMAKYGYITQEQADEAKAQDLGLVKPGSNQDNNKVASYFVNYVVQQVSDKYDSSAIYKEGLKIYTTLDLDMQKDAENAVNKDLPKGTKNAKGITQPQGALLAIETKTGDVKAMVGGRGEDQFNRATQMYRQPGSAFKPFTYVTALEKGMSPNMMLDNSAVSFAGGWSPKNYGHTTGGPVTMTEALVKSMNIPTINLANKVGMSNVIKTAEKCGITSLVDSGKYSDNNLSASIGGLSKGVSLWDMAQAYSVFANNGQLIKPRVILKIEDRNGNILEDHTGESDAEQVLDANAVARLNVMLQQAVMRGTGRNAYFGRPLAGKTGTTNGAHDAWFVGYTPNMVTAVWIGDDTSTNAGYTGGTIPAAIFRDFMSQATASQSASSFNIPASIQGELAKAQNEAKAADQQAQGDEAVPDQDTSTTETNTQDSGKNSQSRNSQNRSSQDKSDSGKKHNSSQDQARRSAAKAGKNILDQVAGQ</sequence>
<dbReference type="GO" id="GO:0071555">
    <property type="term" value="P:cell wall organization"/>
    <property type="evidence" value="ECO:0007669"/>
    <property type="project" value="UniProtKB-KW"/>
</dbReference>
<keyword evidence="15" id="KW-0812">Transmembrane</keyword>
<comment type="similarity">
    <text evidence="1">In the C-terminal section; belongs to the transpeptidase family.</text>
</comment>
<dbReference type="GeneID" id="87755290"/>
<dbReference type="Gene3D" id="1.10.3810.10">
    <property type="entry name" value="Biosynthetic peptidoglycan transglycosylase-like"/>
    <property type="match status" value="1"/>
</dbReference>
<dbReference type="InterPro" id="IPR050396">
    <property type="entry name" value="Glycosyltr_51/Transpeptidase"/>
</dbReference>
<evidence type="ECO:0000256" key="1">
    <source>
        <dbReference type="ARBA" id="ARBA00007090"/>
    </source>
</evidence>
<keyword evidence="19" id="KW-1185">Reference proteome</keyword>
<feature type="region of interest" description="Disordered" evidence="14">
    <location>
        <begin position="642"/>
        <end position="723"/>
    </location>
</feature>
<comment type="catalytic activity">
    <reaction evidence="13">
        <text>[GlcNAc-(1-&gt;4)-Mur2Ac(oyl-L-Ala-gamma-D-Glu-L-Lys-D-Ala-D-Ala)](n)-di-trans,octa-cis-undecaprenyl diphosphate + beta-D-GlcNAc-(1-&gt;4)-Mur2Ac(oyl-L-Ala-gamma-D-Glu-L-Lys-D-Ala-D-Ala)-di-trans,octa-cis-undecaprenyl diphosphate = [GlcNAc-(1-&gt;4)-Mur2Ac(oyl-L-Ala-gamma-D-Glu-L-Lys-D-Ala-D-Ala)](n+1)-di-trans,octa-cis-undecaprenyl diphosphate + di-trans,octa-cis-undecaprenyl diphosphate + H(+)</text>
        <dbReference type="Rhea" id="RHEA:23708"/>
        <dbReference type="Rhea" id="RHEA-COMP:9602"/>
        <dbReference type="Rhea" id="RHEA-COMP:9603"/>
        <dbReference type="ChEBI" id="CHEBI:15378"/>
        <dbReference type="ChEBI" id="CHEBI:58405"/>
        <dbReference type="ChEBI" id="CHEBI:60033"/>
        <dbReference type="ChEBI" id="CHEBI:78435"/>
        <dbReference type="EC" id="2.4.99.28"/>
    </reaction>
</comment>
<evidence type="ECO:0000256" key="15">
    <source>
        <dbReference type="SAM" id="Phobius"/>
    </source>
</evidence>
<feature type="transmembrane region" description="Helical" evidence="15">
    <location>
        <begin position="27"/>
        <end position="50"/>
    </location>
</feature>
<keyword evidence="8" id="KW-0133">Cell shape</keyword>
<evidence type="ECO:0000256" key="2">
    <source>
        <dbReference type="ARBA" id="ARBA00007739"/>
    </source>
</evidence>
<dbReference type="GO" id="GO:0008955">
    <property type="term" value="F:peptidoglycan glycosyltransferase activity"/>
    <property type="evidence" value="ECO:0007669"/>
    <property type="project" value="UniProtKB-EC"/>
</dbReference>
<evidence type="ECO:0000313" key="19">
    <source>
        <dbReference type="Proteomes" id="UP000199689"/>
    </source>
</evidence>
<evidence type="ECO:0000256" key="4">
    <source>
        <dbReference type="ARBA" id="ARBA00022670"/>
    </source>
</evidence>
<dbReference type="GO" id="GO:0008658">
    <property type="term" value="F:penicillin binding"/>
    <property type="evidence" value="ECO:0007669"/>
    <property type="project" value="InterPro"/>
</dbReference>
<evidence type="ECO:0000259" key="17">
    <source>
        <dbReference type="Pfam" id="PF00912"/>
    </source>
</evidence>
<evidence type="ECO:0000256" key="13">
    <source>
        <dbReference type="ARBA" id="ARBA00049902"/>
    </source>
</evidence>
<proteinExistence type="inferred from homology"/>
<dbReference type="InterPro" id="IPR036950">
    <property type="entry name" value="PBP_transglycosylase"/>
</dbReference>
<dbReference type="STRING" id="209880.SAMN02910343_00242"/>
<keyword evidence="15" id="KW-1133">Transmembrane helix</keyword>
<evidence type="ECO:0000256" key="12">
    <source>
        <dbReference type="ARBA" id="ARBA00034000"/>
    </source>
</evidence>
<evidence type="ECO:0000256" key="14">
    <source>
        <dbReference type="SAM" id="MobiDB-lite"/>
    </source>
</evidence>
<evidence type="ECO:0000256" key="3">
    <source>
        <dbReference type="ARBA" id="ARBA00022645"/>
    </source>
</evidence>
<keyword evidence="11" id="KW-0961">Cell wall biogenesis/degradation</keyword>
<dbReference type="GO" id="GO:0030288">
    <property type="term" value="C:outer membrane-bounded periplasmic space"/>
    <property type="evidence" value="ECO:0007669"/>
    <property type="project" value="TreeGrafter"/>
</dbReference>
<dbReference type="InterPro" id="IPR012338">
    <property type="entry name" value="Beta-lactam/transpept-like"/>
</dbReference>
<dbReference type="GO" id="GO:0009002">
    <property type="term" value="F:serine-type D-Ala-D-Ala carboxypeptidase activity"/>
    <property type="evidence" value="ECO:0007669"/>
    <property type="project" value="UniProtKB-EC"/>
</dbReference>
<comment type="catalytic activity">
    <reaction evidence="12">
        <text>Preferential cleavage: (Ac)2-L-Lys-D-Ala-|-D-Ala. Also transpeptidation of peptidyl-alanyl moieties that are N-acyl substituents of D-alanine.</text>
        <dbReference type="EC" id="3.4.16.4"/>
    </reaction>
</comment>
<feature type="compositionally biased region" description="Low complexity" evidence="14">
    <location>
        <begin position="676"/>
        <end position="687"/>
    </location>
</feature>
<dbReference type="AlphaFoldDB" id="A0A1G5V0L3"/>
<evidence type="ECO:0000256" key="5">
    <source>
        <dbReference type="ARBA" id="ARBA00022676"/>
    </source>
</evidence>
<dbReference type="PANTHER" id="PTHR32282:SF33">
    <property type="entry name" value="PEPTIDOGLYCAN GLYCOSYLTRANSFERASE"/>
    <property type="match status" value="1"/>
</dbReference>
<evidence type="ECO:0000256" key="11">
    <source>
        <dbReference type="ARBA" id="ARBA00023316"/>
    </source>
</evidence>
<feature type="compositionally biased region" description="Polar residues" evidence="14">
    <location>
        <begin position="662"/>
        <end position="675"/>
    </location>
</feature>
<keyword evidence="6" id="KW-0808">Transferase</keyword>
<gene>
    <name evidence="18" type="ORF">SAMN02910343_00242</name>
</gene>
<dbReference type="Pfam" id="PF00912">
    <property type="entry name" value="Transgly"/>
    <property type="match status" value="1"/>
</dbReference>
<dbReference type="PANTHER" id="PTHR32282">
    <property type="entry name" value="BINDING PROTEIN TRANSPEPTIDASE, PUTATIVE-RELATED"/>
    <property type="match status" value="1"/>
</dbReference>
<dbReference type="Gene3D" id="3.40.710.10">
    <property type="entry name" value="DD-peptidase/beta-lactamase superfamily"/>
    <property type="match status" value="1"/>
</dbReference>
<keyword evidence="7" id="KW-0378">Hydrolase</keyword>
<evidence type="ECO:0000256" key="8">
    <source>
        <dbReference type="ARBA" id="ARBA00022960"/>
    </source>
</evidence>
<evidence type="ECO:0000259" key="16">
    <source>
        <dbReference type="Pfam" id="PF00905"/>
    </source>
</evidence>
<dbReference type="EMBL" id="FMXA01000003">
    <property type="protein sequence ID" value="SDA38525.1"/>
    <property type="molecule type" value="Genomic_DNA"/>
</dbReference>
<dbReference type="InterPro" id="IPR001264">
    <property type="entry name" value="Glyco_trans_51"/>
</dbReference>
<evidence type="ECO:0000256" key="9">
    <source>
        <dbReference type="ARBA" id="ARBA00022984"/>
    </source>
</evidence>
<name>A0A1G5V0L3_9FIRM</name>
<organism evidence="18 19">
    <name type="scientific">Allisonella histaminiformans</name>
    <dbReference type="NCBI Taxonomy" id="209880"/>
    <lineage>
        <taxon>Bacteria</taxon>
        <taxon>Bacillati</taxon>
        <taxon>Bacillota</taxon>
        <taxon>Negativicutes</taxon>
        <taxon>Veillonellales</taxon>
        <taxon>Veillonellaceae</taxon>
        <taxon>Allisonella</taxon>
    </lineage>
</organism>
<keyword evidence="4" id="KW-0645">Protease</keyword>
<feature type="domain" description="Glycosyl transferase family 51" evidence="17">
    <location>
        <begin position="74"/>
        <end position="250"/>
    </location>
</feature>
<comment type="similarity">
    <text evidence="2">In the N-terminal section; belongs to the glycosyltransferase 51 family.</text>
</comment>
<evidence type="ECO:0000313" key="18">
    <source>
        <dbReference type="EMBL" id="SDA38525.1"/>
    </source>
</evidence>
<dbReference type="Pfam" id="PF00905">
    <property type="entry name" value="Transpeptidase"/>
    <property type="match status" value="1"/>
</dbReference>
<evidence type="ECO:0000256" key="7">
    <source>
        <dbReference type="ARBA" id="ARBA00022801"/>
    </source>
</evidence>
<keyword evidence="10" id="KW-0511">Multifunctional enzyme</keyword>
<dbReference type="OrthoDB" id="9766909at2"/>
<dbReference type="RefSeq" id="WP_091362968.1">
    <property type="nucleotide sequence ID" value="NZ_FMXA01000003.1"/>
</dbReference>
<dbReference type="FunFam" id="1.10.3810.10:FF:000001">
    <property type="entry name" value="Penicillin-binding protein 1A"/>
    <property type="match status" value="1"/>
</dbReference>
<keyword evidence="15" id="KW-0472">Membrane</keyword>